<evidence type="ECO:0000313" key="3">
    <source>
        <dbReference type="EMBL" id="ACV12962.1"/>
    </source>
</evidence>
<dbReference type="STRING" id="519442.Huta_2801"/>
<evidence type="ECO:0000313" key="4">
    <source>
        <dbReference type="Proteomes" id="UP000002071"/>
    </source>
</evidence>
<dbReference type="HOGENOM" id="CLU_137733_0_0_2"/>
<comment type="function">
    <text evidence="2">Part of ribonuclease P, a protein complex that generates mature tRNA molecules by cleaving their 5'-ends.</text>
</comment>
<dbReference type="HAMAP" id="MF_00755">
    <property type="entry name" value="RNase_P_2"/>
    <property type="match status" value="1"/>
</dbReference>
<dbReference type="Gene3D" id="3.30.70.3250">
    <property type="entry name" value="Ribonuclease P, Pop5 subunit"/>
    <property type="match status" value="1"/>
</dbReference>
<dbReference type="GeneID" id="8385108"/>
<gene>
    <name evidence="2" type="primary">rnp2</name>
    <name evidence="3" type="ordered locus">Huta_2801</name>
</gene>
<comment type="subcellular location">
    <subcellularLocation>
        <location evidence="2">Cytoplasm</location>
    </subcellularLocation>
</comment>
<dbReference type="KEGG" id="hut:Huta_2801"/>
<dbReference type="EMBL" id="CP001687">
    <property type="protein sequence ID" value="ACV12962.1"/>
    <property type="molecule type" value="Genomic_DNA"/>
</dbReference>
<organism evidence="3 4">
    <name type="scientific">Halorhabdus utahensis (strain DSM 12940 / JCM 11049 / AX-2)</name>
    <dbReference type="NCBI Taxonomy" id="519442"/>
    <lineage>
        <taxon>Archaea</taxon>
        <taxon>Methanobacteriati</taxon>
        <taxon>Methanobacteriota</taxon>
        <taxon>Stenosarchaea group</taxon>
        <taxon>Halobacteria</taxon>
        <taxon>Halobacteriales</taxon>
        <taxon>Haloarculaceae</taxon>
        <taxon>Halorhabdus</taxon>
    </lineage>
</organism>
<keyword evidence="1 2" id="KW-0819">tRNA processing</keyword>
<dbReference type="Pfam" id="PF01900">
    <property type="entry name" value="RNase_P_Rpp14"/>
    <property type="match status" value="1"/>
</dbReference>
<keyword evidence="2" id="KW-0963">Cytoplasm</keyword>
<evidence type="ECO:0000256" key="1">
    <source>
        <dbReference type="ARBA" id="ARBA00022694"/>
    </source>
</evidence>
<dbReference type="GO" id="GO:0030677">
    <property type="term" value="C:ribonuclease P complex"/>
    <property type="evidence" value="ECO:0007669"/>
    <property type="project" value="UniProtKB-UniRule"/>
</dbReference>
<dbReference type="EC" id="3.1.26.5" evidence="2"/>
<dbReference type="PANTHER" id="PTHR15441:SF2">
    <property type="entry name" value="RIBONUCLEASE P_MRP PROTEIN SUBUNIT POP5"/>
    <property type="match status" value="1"/>
</dbReference>
<comment type="catalytic activity">
    <reaction evidence="2">
        <text>Endonucleolytic cleavage of RNA, removing 5'-extranucleotides from tRNA precursor.</text>
        <dbReference type="EC" id="3.1.26.5"/>
    </reaction>
</comment>
<reference evidence="3 4" key="1">
    <citation type="journal article" date="2009" name="Stand. Genomic Sci.">
        <title>Complete genome sequence of Halorhabdus utahensis type strain (AX-2).</title>
        <authorList>
            <person name="Anderson I."/>
            <person name="Tindall B.J."/>
            <person name="Pomrenke H."/>
            <person name="Goker M."/>
            <person name="Lapidus A."/>
            <person name="Nolan M."/>
            <person name="Copeland A."/>
            <person name="Glavina Del Rio T."/>
            <person name="Chen F."/>
            <person name="Tice H."/>
            <person name="Cheng J.F."/>
            <person name="Lucas S."/>
            <person name="Chertkov O."/>
            <person name="Bruce D."/>
            <person name="Brettin T."/>
            <person name="Detter J.C."/>
            <person name="Han C."/>
            <person name="Goodwin L."/>
            <person name="Land M."/>
            <person name="Hauser L."/>
            <person name="Chang Y.J."/>
            <person name="Jeffries C.D."/>
            <person name="Pitluck S."/>
            <person name="Pati A."/>
            <person name="Mavromatis K."/>
            <person name="Ivanova N."/>
            <person name="Ovchinnikova G."/>
            <person name="Chen A."/>
            <person name="Palaniappan K."/>
            <person name="Chain P."/>
            <person name="Rohde M."/>
            <person name="Bristow J."/>
            <person name="Eisen J.A."/>
            <person name="Markowitz V."/>
            <person name="Hugenholtz P."/>
            <person name="Kyrpides N.C."/>
            <person name="Klenk H.P."/>
        </authorList>
    </citation>
    <scope>NUCLEOTIDE SEQUENCE [LARGE SCALE GENOMIC DNA]</scope>
    <source>
        <strain evidence="4">DSM 12940 / JCM 11049 / AX-2</strain>
    </source>
</reference>
<keyword evidence="2" id="KW-0540">Nuclease</keyword>
<dbReference type="AlphaFoldDB" id="C7NR49"/>
<dbReference type="eggNOG" id="arCOG01365">
    <property type="taxonomic scope" value="Archaea"/>
</dbReference>
<keyword evidence="2" id="KW-0255">Endonuclease</keyword>
<dbReference type="SUPFAM" id="SSF160350">
    <property type="entry name" value="Rnp2-like"/>
    <property type="match status" value="1"/>
</dbReference>
<dbReference type="InterPro" id="IPR002759">
    <property type="entry name" value="Pop5/Rpp14/Rnp2-like"/>
</dbReference>
<dbReference type="GO" id="GO:0005737">
    <property type="term" value="C:cytoplasm"/>
    <property type="evidence" value="ECO:0007669"/>
    <property type="project" value="UniProtKB-SubCell"/>
</dbReference>
<dbReference type="OrthoDB" id="19261at2157"/>
<protein>
    <recommendedName>
        <fullName evidence="2">Ribonuclease P protein component 2</fullName>
        <shortName evidence="2">RNase P component 2</shortName>
        <ecNumber evidence="2">3.1.26.5</ecNumber>
    </recommendedName>
    <alternativeName>
        <fullName evidence="2">Pop5</fullName>
    </alternativeName>
</protein>
<comment type="similarity">
    <text evidence="2">Belongs to the eukaryotic/archaeal RNase P protein component 2 family.</text>
</comment>
<keyword evidence="4" id="KW-1185">Reference proteome</keyword>
<keyword evidence="2" id="KW-0378">Hydrolase</keyword>
<dbReference type="InterPro" id="IPR038085">
    <property type="entry name" value="Rnp2-like_sf"/>
</dbReference>
<dbReference type="PANTHER" id="PTHR15441">
    <property type="entry name" value="RIBONUCLEASE P PROTEIN SUBUNIT P14"/>
    <property type="match status" value="1"/>
</dbReference>
<dbReference type="Proteomes" id="UP000002071">
    <property type="component" value="Chromosome"/>
</dbReference>
<dbReference type="GO" id="GO:0001682">
    <property type="term" value="P:tRNA 5'-leader removal"/>
    <property type="evidence" value="ECO:0007669"/>
    <property type="project" value="UniProtKB-UniRule"/>
</dbReference>
<sequence length="159" mass="17554">MKHLPKHFRQRWRYLAVELETWPDADFDRGDFQRHLWFAAQNLLGDVGSAAVDLSVVRFEQAGPTGTAIIRTRRGEVSQARAVLATLESVDADPVGLRVRGVSGTVRACEEKYLGGRPESTEHDDVAFAGTDRPAVIRAGRVDVHVDDGFIGATQRDLS</sequence>
<accession>C7NR49</accession>
<evidence type="ECO:0000256" key="2">
    <source>
        <dbReference type="HAMAP-Rule" id="MF_00755"/>
    </source>
</evidence>
<name>C7NR49_HALUD</name>
<dbReference type="GO" id="GO:0004526">
    <property type="term" value="F:ribonuclease P activity"/>
    <property type="evidence" value="ECO:0007669"/>
    <property type="project" value="UniProtKB-UniRule"/>
</dbReference>
<dbReference type="RefSeq" id="WP_015790524.1">
    <property type="nucleotide sequence ID" value="NC_013158.1"/>
</dbReference>
<proteinExistence type="inferred from homology"/>
<comment type="subunit">
    <text evidence="2">Consists of a catalytic RNA component and at least 4-5 protein subunits.</text>
</comment>